<accession>A0ABQ5V5M3</accession>
<gene>
    <name evidence="16" type="ORF">GCM10007853_07000</name>
</gene>
<sequence>MLTKSLTRTASIAALAGAMLLPTHAFGQIDEVITTAQRRTQSAQDVPVSLTVLTAEDLEIRQIEDTLDLQSFVPNLNLGTNTGTANAARIFLRGIGEDESRGLVEPAVGTYVDGVYYGRLVGSLFDLVDLEQIEVLRGPQGTLYGRNSNGGAIKITTKKPDTEAFAANGRVTYGNNERFDVKGSVNMPISDTTALRVSGLYKSRDGFFDINPNGTLGGTNFENVGDLETIAFRGSLSHDVGDWNFLLIADYADDDSDPIPSSIVDSLDADGDIFTVEPAPGSSCVDGGPADREAGSFQFTRPVGCFAGFFNETKSQGVSGQITGDVGQFTIQSITSFRRLDDDLSSHIGFPYRQNTDQEQISQEVTASSNFDGAFNFVTGAYYFKEDLNLDTSFVFPFSVAADVESFAVFGQGEYSVGDITLTGGLRYTDEDREFQGIARSSNLTNAVDVGGSNVSYNAKIDYDVNDDVMIYASYATGFKGGAVSPDCFGPAACFQPVEEEEVGTIEVGFKSRLADDRVRLNGTYFFNQYDNLQIAASVPGLGFTRFNVDETEISGFEFDFTLAPTERFQLNANLGLLDAKYTSLTLAQAGGLTNNGVPCAGGVVTIDCALGLELKNAPSYKANISAQYTQPLGNADLVISGDISFEDDSFNLVANSPASAATDIPDLANARIAYKPNDAFWSVALWARNLTDKEYYRAGTATGNAVYAAEPLTYGVDFGFNF</sequence>
<dbReference type="Gene3D" id="2.40.170.20">
    <property type="entry name" value="TonB-dependent receptor, beta-barrel domain"/>
    <property type="match status" value="1"/>
</dbReference>
<reference evidence="16" key="2">
    <citation type="submission" date="2023-01" db="EMBL/GenBank/DDBJ databases">
        <title>Draft genome sequence of Algimonas ampicilliniresistens strain NBRC 108219.</title>
        <authorList>
            <person name="Sun Q."/>
            <person name="Mori K."/>
        </authorList>
    </citation>
    <scope>NUCLEOTIDE SEQUENCE</scope>
    <source>
        <strain evidence="16">NBRC 108219</strain>
    </source>
</reference>
<dbReference type="InterPro" id="IPR000531">
    <property type="entry name" value="Beta-barrel_TonB"/>
</dbReference>
<feature type="domain" description="TonB-dependent receptor plug" evidence="15">
    <location>
        <begin position="43"/>
        <end position="152"/>
    </location>
</feature>
<evidence type="ECO:0000256" key="4">
    <source>
        <dbReference type="ARBA" id="ARBA00022496"/>
    </source>
</evidence>
<keyword evidence="17" id="KW-1185">Reference proteome</keyword>
<dbReference type="InterPro" id="IPR036942">
    <property type="entry name" value="Beta-barrel_TonB_sf"/>
</dbReference>
<dbReference type="InterPro" id="IPR012910">
    <property type="entry name" value="Plug_dom"/>
</dbReference>
<keyword evidence="10 11" id="KW-0998">Cell outer membrane</keyword>
<dbReference type="Pfam" id="PF00593">
    <property type="entry name" value="TonB_dep_Rec_b-barrel"/>
    <property type="match status" value="1"/>
</dbReference>
<evidence type="ECO:0000259" key="15">
    <source>
        <dbReference type="Pfam" id="PF07715"/>
    </source>
</evidence>
<keyword evidence="16" id="KW-0675">Receptor</keyword>
<evidence type="ECO:0000313" key="16">
    <source>
        <dbReference type="EMBL" id="GLQ22826.1"/>
    </source>
</evidence>
<keyword evidence="7" id="KW-0406">Ion transport</keyword>
<proteinExistence type="inferred from homology"/>
<evidence type="ECO:0000256" key="2">
    <source>
        <dbReference type="ARBA" id="ARBA00022448"/>
    </source>
</evidence>
<evidence type="ECO:0000256" key="11">
    <source>
        <dbReference type="PROSITE-ProRule" id="PRU01360"/>
    </source>
</evidence>
<evidence type="ECO:0000256" key="5">
    <source>
        <dbReference type="ARBA" id="ARBA00022692"/>
    </source>
</evidence>
<dbReference type="Proteomes" id="UP001161391">
    <property type="component" value="Unassembled WGS sequence"/>
</dbReference>
<keyword evidence="9 11" id="KW-0472">Membrane</keyword>
<dbReference type="PANTHER" id="PTHR32552:SF81">
    <property type="entry name" value="TONB-DEPENDENT OUTER MEMBRANE RECEPTOR"/>
    <property type="match status" value="1"/>
</dbReference>
<comment type="subcellular location">
    <subcellularLocation>
        <location evidence="1 11">Cell outer membrane</location>
        <topology evidence="1 11">Multi-pass membrane protein</topology>
    </subcellularLocation>
</comment>
<evidence type="ECO:0000256" key="13">
    <source>
        <dbReference type="SAM" id="SignalP"/>
    </source>
</evidence>
<dbReference type="RefSeq" id="WP_284387597.1">
    <property type="nucleotide sequence ID" value="NZ_BSNK01000001.1"/>
</dbReference>
<keyword evidence="2 11" id="KW-0813">Transport</keyword>
<feature type="domain" description="TonB-dependent receptor-like beta-barrel" evidence="14">
    <location>
        <begin position="310"/>
        <end position="691"/>
    </location>
</feature>
<feature type="signal peptide" evidence="13">
    <location>
        <begin position="1"/>
        <end position="27"/>
    </location>
</feature>
<evidence type="ECO:0000259" key="14">
    <source>
        <dbReference type="Pfam" id="PF00593"/>
    </source>
</evidence>
<feature type="chain" id="PRO_5045709912" evidence="13">
    <location>
        <begin position="28"/>
        <end position="723"/>
    </location>
</feature>
<evidence type="ECO:0000256" key="8">
    <source>
        <dbReference type="ARBA" id="ARBA00023077"/>
    </source>
</evidence>
<evidence type="ECO:0000256" key="7">
    <source>
        <dbReference type="ARBA" id="ARBA00023065"/>
    </source>
</evidence>
<evidence type="ECO:0000313" key="17">
    <source>
        <dbReference type="Proteomes" id="UP001161391"/>
    </source>
</evidence>
<evidence type="ECO:0000256" key="3">
    <source>
        <dbReference type="ARBA" id="ARBA00022452"/>
    </source>
</evidence>
<reference evidence="16" key="1">
    <citation type="journal article" date="2014" name="Int. J. Syst. Evol. Microbiol.">
        <title>Complete genome of a new Firmicutes species belonging to the dominant human colonic microbiota ('Ruminococcus bicirculans') reveals two chromosomes and a selective capacity to utilize plant glucans.</title>
        <authorList>
            <consortium name="NISC Comparative Sequencing Program"/>
            <person name="Wegmann U."/>
            <person name="Louis P."/>
            <person name="Goesmann A."/>
            <person name="Henrissat B."/>
            <person name="Duncan S.H."/>
            <person name="Flint H.J."/>
        </authorList>
    </citation>
    <scope>NUCLEOTIDE SEQUENCE</scope>
    <source>
        <strain evidence="16">NBRC 108219</strain>
    </source>
</reference>
<dbReference type="PANTHER" id="PTHR32552">
    <property type="entry name" value="FERRICHROME IRON RECEPTOR-RELATED"/>
    <property type="match status" value="1"/>
</dbReference>
<organism evidence="16 17">
    <name type="scientific">Algimonas ampicilliniresistens</name>
    <dbReference type="NCBI Taxonomy" id="1298735"/>
    <lineage>
        <taxon>Bacteria</taxon>
        <taxon>Pseudomonadati</taxon>
        <taxon>Pseudomonadota</taxon>
        <taxon>Alphaproteobacteria</taxon>
        <taxon>Maricaulales</taxon>
        <taxon>Robiginitomaculaceae</taxon>
        <taxon>Algimonas</taxon>
    </lineage>
</organism>
<dbReference type="Pfam" id="PF07715">
    <property type="entry name" value="Plug"/>
    <property type="match status" value="1"/>
</dbReference>
<evidence type="ECO:0000256" key="9">
    <source>
        <dbReference type="ARBA" id="ARBA00023136"/>
    </source>
</evidence>
<keyword evidence="6" id="KW-0408">Iron</keyword>
<keyword evidence="3 11" id="KW-1134">Transmembrane beta strand</keyword>
<dbReference type="PROSITE" id="PS52016">
    <property type="entry name" value="TONB_DEPENDENT_REC_3"/>
    <property type="match status" value="1"/>
</dbReference>
<keyword evidence="4" id="KW-0410">Iron transport</keyword>
<comment type="caution">
    <text evidence="16">The sequence shown here is derived from an EMBL/GenBank/DDBJ whole genome shotgun (WGS) entry which is preliminary data.</text>
</comment>
<protein>
    <submittedName>
        <fullName evidence="16">TonB-dependent receptor</fullName>
    </submittedName>
</protein>
<keyword evidence="5 11" id="KW-0812">Transmembrane</keyword>
<dbReference type="SUPFAM" id="SSF56935">
    <property type="entry name" value="Porins"/>
    <property type="match status" value="1"/>
</dbReference>
<dbReference type="EMBL" id="BSNK01000001">
    <property type="protein sequence ID" value="GLQ22826.1"/>
    <property type="molecule type" value="Genomic_DNA"/>
</dbReference>
<evidence type="ECO:0000256" key="10">
    <source>
        <dbReference type="ARBA" id="ARBA00023237"/>
    </source>
</evidence>
<evidence type="ECO:0000256" key="6">
    <source>
        <dbReference type="ARBA" id="ARBA00023004"/>
    </source>
</evidence>
<keyword evidence="13" id="KW-0732">Signal</keyword>
<evidence type="ECO:0000256" key="12">
    <source>
        <dbReference type="RuleBase" id="RU003357"/>
    </source>
</evidence>
<name>A0ABQ5V5M3_9PROT</name>
<comment type="similarity">
    <text evidence="11 12">Belongs to the TonB-dependent receptor family.</text>
</comment>
<dbReference type="InterPro" id="IPR039426">
    <property type="entry name" value="TonB-dep_rcpt-like"/>
</dbReference>
<keyword evidence="8 12" id="KW-0798">TonB box</keyword>
<evidence type="ECO:0000256" key="1">
    <source>
        <dbReference type="ARBA" id="ARBA00004571"/>
    </source>
</evidence>